<evidence type="ECO:0000313" key="3">
    <source>
        <dbReference type="EMBL" id="KFM82503.1"/>
    </source>
</evidence>
<feature type="domain" description="DUF7043" evidence="1">
    <location>
        <begin position="31"/>
        <end position="135"/>
    </location>
</feature>
<dbReference type="Pfam" id="PF23070">
    <property type="entry name" value="DUF7043"/>
    <property type="match status" value="1"/>
</dbReference>
<evidence type="ECO:0000259" key="2">
    <source>
        <dbReference type="Pfam" id="PF23073"/>
    </source>
</evidence>
<gene>
    <name evidence="3" type="ORF">X975_09395</name>
</gene>
<dbReference type="PANTHER" id="PTHR22255">
    <property type="entry name" value="LP06548P"/>
    <property type="match status" value="1"/>
</dbReference>
<feature type="non-terminal residue" evidence="3">
    <location>
        <position position="314"/>
    </location>
</feature>
<dbReference type="EMBL" id="KK122325">
    <property type="protein sequence ID" value="KFM82503.1"/>
    <property type="molecule type" value="Genomic_DNA"/>
</dbReference>
<accession>A0A087UYR4</accession>
<dbReference type="OMA" id="FICIEHI"/>
<dbReference type="Pfam" id="PF23073">
    <property type="entry name" value="DUF7045"/>
    <property type="match status" value="1"/>
</dbReference>
<sequence length="314" mass="34866">MSQSADGTCDGLVSPWEGSKTMRLTKSKYPTSGCQFPSWVTSNHKWYTLDGNTTYTFGYKNNSFRMSHSSQKEMDTTFICIEHIASTANSSTLVTYSTSGCNNGYICMKFFRRHKHIIEIQQGELARSAQESCYSIFSDTGNQEFVTLVARSVTTSGCPQLVETNEIRVQVVKGVSSSFKPELCRDHSVKIAGCRSHDSLDFLISCASYTDVKSFHCHGSWEENGRNYLVTGLRNTGNKYCFVYWSKDKTAHLAGVHDTCKRNSETAITENIVFNISSSGMCDALISAGTLHLSSFFSFSLSLLAAIITCLPIR</sequence>
<keyword evidence="4" id="KW-1185">Reference proteome</keyword>
<feature type="domain" description="DUF7045" evidence="2">
    <location>
        <begin position="193"/>
        <end position="264"/>
    </location>
</feature>
<organism evidence="3 4">
    <name type="scientific">Stegodyphus mimosarum</name>
    <name type="common">African social velvet spider</name>
    <dbReference type="NCBI Taxonomy" id="407821"/>
    <lineage>
        <taxon>Eukaryota</taxon>
        <taxon>Metazoa</taxon>
        <taxon>Ecdysozoa</taxon>
        <taxon>Arthropoda</taxon>
        <taxon>Chelicerata</taxon>
        <taxon>Arachnida</taxon>
        <taxon>Araneae</taxon>
        <taxon>Araneomorphae</taxon>
        <taxon>Entelegynae</taxon>
        <taxon>Eresoidea</taxon>
        <taxon>Eresidae</taxon>
        <taxon>Stegodyphus</taxon>
    </lineage>
</organism>
<dbReference type="PANTHER" id="PTHR22255:SF9">
    <property type="entry name" value="LP06548P"/>
    <property type="match status" value="1"/>
</dbReference>
<name>A0A087UYR4_STEMI</name>
<dbReference type="STRING" id="407821.A0A087UYR4"/>
<dbReference type="AlphaFoldDB" id="A0A087UYR4"/>
<protein>
    <submittedName>
        <fullName evidence="3">Uncharacterized protein</fullName>
    </submittedName>
</protein>
<evidence type="ECO:0000259" key="1">
    <source>
        <dbReference type="Pfam" id="PF23070"/>
    </source>
</evidence>
<dbReference type="GO" id="GO:0061909">
    <property type="term" value="P:autophagosome-lysosome fusion"/>
    <property type="evidence" value="ECO:0007669"/>
    <property type="project" value="TreeGrafter"/>
</dbReference>
<evidence type="ECO:0000313" key="4">
    <source>
        <dbReference type="Proteomes" id="UP000054359"/>
    </source>
</evidence>
<dbReference type="Proteomes" id="UP000054359">
    <property type="component" value="Unassembled WGS sequence"/>
</dbReference>
<proteinExistence type="predicted"/>
<reference evidence="3 4" key="1">
    <citation type="submission" date="2013-11" db="EMBL/GenBank/DDBJ databases">
        <title>Genome sequencing of Stegodyphus mimosarum.</title>
        <authorList>
            <person name="Bechsgaard J."/>
        </authorList>
    </citation>
    <scope>NUCLEOTIDE SEQUENCE [LARGE SCALE GENOMIC DNA]</scope>
</reference>
<dbReference type="InterPro" id="IPR055473">
    <property type="entry name" value="DUF7045"/>
</dbReference>
<dbReference type="InterPro" id="IPR055471">
    <property type="entry name" value="DUF7043"/>
</dbReference>
<dbReference type="OrthoDB" id="9979716at2759"/>